<reference evidence="1" key="1">
    <citation type="submission" date="2019-04" db="EMBL/GenBank/DDBJ databases">
        <title>Microbes associate with the intestines of laboratory mice.</title>
        <authorList>
            <person name="Navarre W."/>
            <person name="Wong E."/>
            <person name="Huang K."/>
            <person name="Tropini C."/>
            <person name="Ng K."/>
            <person name="Yu B."/>
        </authorList>
    </citation>
    <scope>NUCLEOTIDE SEQUENCE</scope>
    <source>
        <strain evidence="1">NM09_H32</strain>
    </source>
</reference>
<dbReference type="EMBL" id="SRYG01000014">
    <property type="protein sequence ID" value="TGY65649.1"/>
    <property type="molecule type" value="Genomic_DNA"/>
</dbReference>
<evidence type="ECO:0000313" key="2">
    <source>
        <dbReference type="Proteomes" id="UP000308836"/>
    </source>
</evidence>
<organism evidence="1 2">
    <name type="scientific">Dubosiella muris</name>
    <dbReference type="NCBI Taxonomy" id="3038133"/>
    <lineage>
        <taxon>Bacteria</taxon>
        <taxon>Bacillati</taxon>
        <taxon>Bacillota</taxon>
        <taxon>Erysipelotrichia</taxon>
        <taxon>Erysipelotrichales</taxon>
        <taxon>Erysipelotrichaceae</taxon>
        <taxon>Dubosiella</taxon>
    </lineage>
</organism>
<accession>A0AC61R6U7</accession>
<gene>
    <name evidence="1" type="ORF">E5336_07410</name>
</gene>
<name>A0AC61R6U7_9FIRM</name>
<proteinExistence type="predicted"/>
<comment type="caution">
    <text evidence="1">The sequence shown here is derived from an EMBL/GenBank/DDBJ whole genome shotgun (WGS) entry which is preliminary data.</text>
</comment>
<keyword evidence="2" id="KW-1185">Reference proteome</keyword>
<protein>
    <submittedName>
        <fullName evidence="1">Uncharacterized protein</fullName>
    </submittedName>
</protein>
<sequence length="235" mass="26120">MKERTRKRLLLVGMLAMGLAGCGASPSLEQPKAEEKETEKPTQEIIETKEEKEEAMPVQNWPVVTNDNGVDRFDVTLDEFYATVESLFGEDQVIETAQAPQPQKEGILFAKVDMSRIPHVTFKNGVTIYAFKTEEDYVTNVSVHGKLDQKETVADMYTRLCQEIDPALNDPMAQLNASTNGCCGEVNVLDDAKSLTMTTNEAENEISLSIRPFTQSADAWQQSIQEYCTVCSPAV</sequence>
<evidence type="ECO:0000313" key="1">
    <source>
        <dbReference type="EMBL" id="TGY65649.1"/>
    </source>
</evidence>
<dbReference type="Proteomes" id="UP000308836">
    <property type="component" value="Unassembled WGS sequence"/>
</dbReference>